<dbReference type="InterPro" id="IPR013762">
    <property type="entry name" value="Integrase-like_cat_sf"/>
</dbReference>
<evidence type="ECO:0000313" key="3">
    <source>
        <dbReference type="Proteomes" id="UP000596248"/>
    </source>
</evidence>
<accession>A0ABX7FQ29</accession>
<evidence type="ECO:0000313" key="2">
    <source>
        <dbReference type="EMBL" id="QRG67402.1"/>
    </source>
</evidence>
<keyword evidence="3" id="KW-1185">Reference proteome</keyword>
<dbReference type="CDD" id="cd00397">
    <property type="entry name" value="DNA_BRE_C"/>
    <property type="match status" value="1"/>
</dbReference>
<protein>
    <submittedName>
        <fullName evidence="2">Site-specific integrase</fullName>
    </submittedName>
</protein>
<dbReference type="Gene3D" id="1.10.443.10">
    <property type="entry name" value="Intergrase catalytic core"/>
    <property type="match status" value="1"/>
</dbReference>
<sequence length="711" mass="83636">MTLLSVNPVSEYYSELLEKLDINLLHLQDARGMFLLDKVEERNIKHIMNNVIDMPWCNHFLFAILVQADRNLDPKTIDVQLNTLQPRMKDLFHFYSIQEMRDFIVDVHMYGYLKGECYPEHSCNMRRVFLQAFRSLAYHTKKWLTQKLNQEQQAYFEQFLFPMPSFDTRDFSFGKLAVEQAQNNRKNETDAIVPYLPEIRATARFRWSQTKRLRDAFYKAIDEAKKRPNCLPLEFHYDEPERIGERLYFRLWDKRSFVLHHEEQFHGSVVELATNRKGTYSDENNHFFVELVKAELLDNDEEADGLWFTEIIQEGVLGYWSQNASEEELERKRIVLNSWGYGEEESEKNPIPFRSQHKGVLFQSTFVTVHKGKAKGVLFDVEPFYVACTFGLLAIDVFTITGARINELLQINNTKECIQVKKVKDKLHYSFRAIPKGRDELEEFYINKQTMEYIQIVLRMLKDHYQSDTIPSVEYRHDRKHLLPEPKPYYFQYHNMALNKFGVSACIRFLLHAIRFETQEGIPVTVKSHLLRHAFATEAVQRQKMPIDIVAKILHQRDVNVTGYYSAPTPTQVAQAIGELHEVIASYVDIDEAIIRSPEELQKELEEHNSKVGVFNKVLGGTCVTDYVCPTKMACLGCKAKIPEPEQEPELHEVIELSKDMEKRFAKMGLDVEVNKAKEMRKQARIELKEIELIKQYREERKFEPNIHFYK</sequence>
<dbReference type="Proteomes" id="UP000596248">
    <property type="component" value="Chromosome"/>
</dbReference>
<dbReference type="SUPFAM" id="SSF56349">
    <property type="entry name" value="DNA breaking-rejoining enzymes"/>
    <property type="match status" value="1"/>
</dbReference>
<dbReference type="InterPro" id="IPR011010">
    <property type="entry name" value="DNA_brk_join_enz"/>
</dbReference>
<proteinExistence type="predicted"/>
<evidence type="ECO:0000256" key="1">
    <source>
        <dbReference type="ARBA" id="ARBA00023172"/>
    </source>
</evidence>
<name>A0ABX7FQ29_BRECH</name>
<dbReference type="EMBL" id="CP069127">
    <property type="protein sequence ID" value="QRG67402.1"/>
    <property type="molecule type" value="Genomic_DNA"/>
</dbReference>
<organism evidence="2 3">
    <name type="scientific">Brevibacillus choshinensis</name>
    <dbReference type="NCBI Taxonomy" id="54911"/>
    <lineage>
        <taxon>Bacteria</taxon>
        <taxon>Bacillati</taxon>
        <taxon>Bacillota</taxon>
        <taxon>Bacilli</taxon>
        <taxon>Bacillales</taxon>
        <taxon>Paenibacillaceae</taxon>
        <taxon>Brevibacillus</taxon>
    </lineage>
</organism>
<gene>
    <name evidence="2" type="ORF">JNE38_28875</name>
</gene>
<keyword evidence="1" id="KW-0233">DNA recombination</keyword>
<reference evidence="2 3" key="1">
    <citation type="submission" date="2021-01" db="EMBL/GenBank/DDBJ databases">
        <title>Identification of strong promoters based on the transcriptome of Brevibacillus choshinensis.</title>
        <authorList>
            <person name="Yao D."/>
            <person name="Zhang K."/>
            <person name="Wu J."/>
        </authorList>
    </citation>
    <scope>NUCLEOTIDE SEQUENCE [LARGE SCALE GENOMIC DNA]</scope>
    <source>
        <strain evidence="2 3">HPD31-SP3</strain>
    </source>
</reference>
<dbReference type="RefSeq" id="WP_203354458.1">
    <property type="nucleotide sequence ID" value="NZ_CP069127.1"/>
</dbReference>